<feature type="region of interest" description="Disordered" evidence="1">
    <location>
        <begin position="100"/>
        <end position="120"/>
    </location>
</feature>
<reference evidence="2 3" key="1">
    <citation type="submission" date="2024-04" db="EMBL/GenBank/DDBJ databases">
        <title>genome sequences of Mucor flavus KT1a and Helicostylum pulchrum KT1b strains isolation_sourced from the surface of a dry-aged beef.</title>
        <authorList>
            <person name="Toyotome T."/>
            <person name="Hosono M."/>
            <person name="Torimaru M."/>
            <person name="Fukuda K."/>
            <person name="Mikami N."/>
        </authorList>
    </citation>
    <scope>NUCLEOTIDE SEQUENCE [LARGE SCALE GENOMIC DNA]</scope>
    <source>
        <strain evidence="2 3">KT1b</strain>
    </source>
</reference>
<evidence type="ECO:0000313" key="2">
    <source>
        <dbReference type="EMBL" id="GAA5803539.1"/>
    </source>
</evidence>
<dbReference type="EMBL" id="BAABUJ010000029">
    <property type="protein sequence ID" value="GAA5803539.1"/>
    <property type="molecule type" value="Genomic_DNA"/>
</dbReference>
<sequence length="212" mass="23988">MTADTRATNKPRITKTSQKAIQKRPITAAIMNHFDSPDHPLTQPLSNWEFNVQQQLTRLNTEIREGIDLKVQVQRLLDENHALKTSLVEANAIITGLLKPLDTPSTNPRKRTPPPPATAKPTFAAIANRPPTTRKPTIRKVQAATRIFETSTYLTNNNNDMTDTDTNSGPYYQYVHLPLKYRDKISMVREKLRILGVDNGRILDLHYPTKGV</sequence>
<evidence type="ECO:0000256" key="1">
    <source>
        <dbReference type="SAM" id="MobiDB-lite"/>
    </source>
</evidence>
<gene>
    <name evidence="2" type="ORF">HPULCUR_009021</name>
</gene>
<comment type="caution">
    <text evidence="2">The sequence shown here is derived from an EMBL/GenBank/DDBJ whole genome shotgun (WGS) entry which is preliminary data.</text>
</comment>
<evidence type="ECO:0000313" key="3">
    <source>
        <dbReference type="Proteomes" id="UP001476247"/>
    </source>
</evidence>
<protein>
    <submittedName>
        <fullName evidence="2">Uncharacterized protein</fullName>
    </submittedName>
</protein>
<keyword evidence="3" id="KW-1185">Reference proteome</keyword>
<accession>A0ABP9Y9A1</accession>
<name>A0ABP9Y9A1_9FUNG</name>
<proteinExistence type="predicted"/>
<organism evidence="2 3">
    <name type="scientific">Helicostylum pulchrum</name>
    <dbReference type="NCBI Taxonomy" id="562976"/>
    <lineage>
        <taxon>Eukaryota</taxon>
        <taxon>Fungi</taxon>
        <taxon>Fungi incertae sedis</taxon>
        <taxon>Mucoromycota</taxon>
        <taxon>Mucoromycotina</taxon>
        <taxon>Mucoromycetes</taxon>
        <taxon>Mucorales</taxon>
        <taxon>Mucorineae</taxon>
        <taxon>Mucoraceae</taxon>
        <taxon>Helicostylum</taxon>
    </lineage>
</organism>
<dbReference type="Proteomes" id="UP001476247">
    <property type="component" value="Unassembled WGS sequence"/>
</dbReference>